<name>A0A0A8KZ33_9SACH</name>
<dbReference type="Proteomes" id="UP000031516">
    <property type="component" value="Unassembled WGS sequence"/>
</dbReference>
<comment type="caution">
    <text evidence="2">The sequence shown here is derived from an EMBL/GenBank/DDBJ whole genome shotgun (WGS) entry which is preliminary data.</text>
</comment>
<organism evidence="2 3">
    <name type="scientific">Kluyveromyces dobzhanskii CBS 2104</name>
    <dbReference type="NCBI Taxonomy" id="1427455"/>
    <lineage>
        <taxon>Eukaryota</taxon>
        <taxon>Fungi</taxon>
        <taxon>Dikarya</taxon>
        <taxon>Ascomycota</taxon>
        <taxon>Saccharomycotina</taxon>
        <taxon>Saccharomycetes</taxon>
        <taxon>Saccharomycetales</taxon>
        <taxon>Saccharomycetaceae</taxon>
        <taxon>Kluyveromyces</taxon>
    </lineage>
</organism>
<dbReference type="SUPFAM" id="SSF49447">
    <property type="entry name" value="Second domain of Mu2 adaptin subunit (ap50) of ap2 adaptor"/>
    <property type="match status" value="1"/>
</dbReference>
<reference evidence="2 3" key="1">
    <citation type="submission" date="2014-03" db="EMBL/GenBank/DDBJ databases">
        <title>The genome of Kluyveromyces dobzhanskii.</title>
        <authorList>
            <person name="Nystedt B."/>
            <person name="Astrom S."/>
        </authorList>
    </citation>
    <scope>NUCLEOTIDE SEQUENCE [LARGE SCALE GENOMIC DNA]</scope>
    <source>
        <strain evidence="2 3">CBS 2104</strain>
    </source>
</reference>
<dbReference type="Pfam" id="PF10291">
    <property type="entry name" value="muHD"/>
    <property type="match status" value="1"/>
</dbReference>
<gene>
    <name evidence="2" type="ORF">KLDO_g136</name>
</gene>
<feature type="domain" description="Muniscin C-terminal" evidence="1">
    <location>
        <begin position="80"/>
        <end position="259"/>
    </location>
</feature>
<keyword evidence="3" id="KW-1185">Reference proteome</keyword>
<protein>
    <submittedName>
        <fullName evidence="2">WGS project CCBQ000000000 data, contig 00107</fullName>
    </submittedName>
</protein>
<dbReference type="EMBL" id="CCBQ010000004">
    <property type="protein sequence ID" value="CDO91803.1"/>
    <property type="molecule type" value="Genomic_DNA"/>
</dbReference>
<sequence length="313" mass="35226">MSARVVMDLAEIVSNYVQSLERFDKDLQTDGNANLESVVSQELDRSKQLLAQLQVQQQQQHEREIERLQKATENVPLPEINGDIVETMSCVISDDNITDVSLVGEVAISNTNWNREASDLYMKFNNVNCVKINEDLLEVVDLVENVYRLNRGRDWGNGISGLAKYTVTNMPQVQCPILVTPVWQFREDETISMINLRPLISVNYTLLKVCIKIGKDADEILSKPTGYYNQTDGTIQWDLPSLDEDLVLIMRYKKSGAGTHAGVSSRVKPPHVRIDFTASQLLTQVNVEYGYSPDKLTGLPLNVMTISGNYKAE</sequence>
<dbReference type="InterPro" id="IPR018808">
    <property type="entry name" value="Muniscin_C"/>
</dbReference>
<dbReference type="AlphaFoldDB" id="A0A0A8KZ33"/>
<evidence type="ECO:0000313" key="2">
    <source>
        <dbReference type="EMBL" id="CDO91803.1"/>
    </source>
</evidence>
<proteinExistence type="predicted"/>
<evidence type="ECO:0000259" key="1">
    <source>
        <dbReference type="Pfam" id="PF10291"/>
    </source>
</evidence>
<evidence type="ECO:0000313" key="3">
    <source>
        <dbReference type="Proteomes" id="UP000031516"/>
    </source>
</evidence>
<dbReference type="OrthoDB" id="4067238at2759"/>
<dbReference type="InterPro" id="IPR036168">
    <property type="entry name" value="AP2_Mu_C_sf"/>
</dbReference>
<accession>A0A0A8KZ33</accession>